<dbReference type="Pfam" id="PF07690">
    <property type="entry name" value="MFS_1"/>
    <property type="match status" value="1"/>
</dbReference>
<dbReference type="InterPro" id="IPR036259">
    <property type="entry name" value="MFS_trans_sf"/>
</dbReference>
<dbReference type="AlphaFoldDB" id="A0A4P6JPQ6"/>
<feature type="domain" description="Major facilitator superfamily (MFS) profile" evidence="6">
    <location>
        <begin position="18"/>
        <end position="409"/>
    </location>
</feature>
<sequence length="412" mass="44143">MDTYQKRDDHVRTRSWRKMLVMGLIIFIGINLRTIVLAVPPILPLLRHDLGLSYTQTGLITSLPTLIMGGAALPAGLLIGRLGGRFMIACGLALLALGGFLRALWPALLPLYFFTALLSLGIACSQTAIPSLVRQWFPTRIGFVSALFTDGLVIGETLGAVLTIPVVLGWLGQNAWAASFIFWAVPVVIALFLWLWLAPTSPPTHSPEQALSAESSSRAAISTGHKPVRISAWVLGLLIGGAQLTYFGMNAWIASYNQALHIPEMTPLALGVLNAAQLPVNLAATFFADRMAGKRAPFIVTGVICLIAILGWLLTPATLEPLWAAFLGGSATLVFTLGIALPALLARGEQIARMTGTMLTMGYIFSFLGPFLGGWLWDITHVPAVAFLPVAFAALLLLTLGIVLPLHKHMAS</sequence>
<accession>A0A4P6JPQ6</accession>
<dbReference type="InterPro" id="IPR052524">
    <property type="entry name" value="MFS_Cyanate_Porter"/>
</dbReference>
<keyword evidence="4 5" id="KW-0472">Membrane</keyword>
<evidence type="ECO:0000256" key="2">
    <source>
        <dbReference type="ARBA" id="ARBA00022692"/>
    </source>
</evidence>
<dbReference type="SUPFAM" id="SSF103473">
    <property type="entry name" value="MFS general substrate transporter"/>
    <property type="match status" value="1"/>
</dbReference>
<gene>
    <name evidence="7" type="ORF">EPA93_14085</name>
</gene>
<feature type="transmembrane region" description="Helical" evidence="5">
    <location>
        <begin position="20"/>
        <end position="39"/>
    </location>
</feature>
<evidence type="ECO:0000259" key="6">
    <source>
        <dbReference type="PROSITE" id="PS50850"/>
    </source>
</evidence>
<feature type="transmembrane region" description="Helical" evidence="5">
    <location>
        <begin position="232"/>
        <end position="253"/>
    </location>
</feature>
<feature type="transmembrane region" description="Helical" evidence="5">
    <location>
        <begin position="86"/>
        <end position="105"/>
    </location>
</feature>
<evidence type="ECO:0000313" key="8">
    <source>
        <dbReference type="Proteomes" id="UP000290365"/>
    </source>
</evidence>
<keyword evidence="3 5" id="KW-1133">Transmembrane helix</keyword>
<reference evidence="7 8" key="1">
    <citation type="submission" date="2019-01" db="EMBL/GenBank/DDBJ databases">
        <title>Ktedonosporobacter rubrisoli SCAWS-G2.</title>
        <authorList>
            <person name="Huang Y."/>
            <person name="Yan B."/>
        </authorList>
    </citation>
    <scope>NUCLEOTIDE SEQUENCE [LARGE SCALE GENOMIC DNA]</scope>
    <source>
        <strain evidence="7 8">SCAWS-G2</strain>
    </source>
</reference>
<dbReference type="GO" id="GO:0005886">
    <property type="term" value="C:plasma membrane"/>
    <property type="evidence" value="ECO:0007669"/>
    <property type="project" value="UniProtKB-SubCell"/>
</dbReference>
<protein>
    <submittedName>
        <fullName evidence="7">MFS transporter</fullName>
    </submittedName>
</protein>
<feature type="transmembrane region" description="Helical" evidence="5">
    <location>
        <begin position="176"/>
        <end position="197"/>
    </location>
</feature>
<dbReference type="RefSeq" id="WP_129888135.1">
    <property type="nucleotide sequence ID" value="NZ_CP035758.1"/>
</dbReference>
<feature type="transmembrane region" description="Helical" evidence="5">
    <location>
        <begin position="59"/>
        <end position="79"/>
    </location>
</feature>
<feature type="transmembrane region" description="Helical" evidence="5">
    <location>
        <begin position="321"/>
        <end position="346"/>
    </location>
</feature>
<evidence type="ECO:0000256" key="3">
    <source>
        <dbReference type="ARBA" id="ARBA00022989"/>
    </source>
</evidence>
<name>A0A4P6JPQ6_KTERU</name>
<evidence type="ECO:0000256" key="5">
    <source>
        <dbReference type="SAM" id="Phobius"/>
    </source>
</evidence>
<comment type="subcellular location">
    <subcellularLocation>
        <location evidence="1">Cell membrane</location>
        <topology evidence="1">Multi-pass membrane protein</topology>
    </subcellularLocation>
</comment>
<dbReference type="Gene3D" id="1.20.1250.20">
    <property type="entry name" value="MFS general substrate transporter like domains"/>
    <property type="match status" value="2"/>
</dbReference>
<organism evidence="7 8">
    <name type="scientific">Ktedonosporobacter rubrisoli</name>
    <dbReference type="NCBI Taxonomy" id="2509675"/>
    <lineage>
        <taxon>Bacteria</taxon>
        <taxon>Bacillati</taxon>
        <taxon>Chloroflexota</taxon>
        <taxon>Ktedonobacteria</taxon>
        <taxon>Ktedonobacterales</taxon>
        <taxon>Ktedonosporobacteraceae</taxon>
        <taxon>Ktedonosporobacter</taxon>
    </lineage>
</organism>
<keyword evidence="2 5" id="KW-0812">Transmembrane</keyword>
<feature type="transmembrane region" description="Helical" evidence="5">
    <location>
        <begin position="383"/>
        <end position="406"/>
    </location>
</feature>
<dbReference type="OrthoDB" id="148947at2"/>
<feature type="transmembrane region" description="Helical" evidence="5">
    <location>
        <begin position="141"/>
        <end position="170"/>
    </location>
</feature>
<keyword evidence="8" id="KW-1185">Reference proteome</keyword>
<dbReference type="Proteomes" id="UP000290365">
    <property type="component" value="Chromosome"/>
</dbReference>
<dbReference type="InterPro" id="IPR020846">
    <property type="entry name" value="MFS_dom"/>
</dbReference>
<dbReference type="InterPro" id="IPR011701">
    <property type="entry name" value="MFS"/>
</dbReference>
<evidence type="ECO:0000256" key="4">
    <source>
        <dbReference type="ARBA" id="ARBA00023136"/>
    </source>
</evidence>
<dbReference type="PANTHER" id="PTHR23523:SF2">
    <property type="entry name" value="2-NITROIMIDAZOLE TRANSPORTER"/>
    <property type="match status" value="1"/>
</dbReference>
<feature type="transmembrane region" description="Helical" evidence="5">
    <location>
        <begin position="358"/>
        <end position="377"/>
    </location>
</feature>
<feature type="transmembrane region" description="Helical" evidence="5">
    <location>
        <begin position="296"/>
        <end position="315"/>
    </location>
</feature>
<dbReference type="KEGG" id="kbs:EPA93_14085"/>
<dbReference type="PANTHER" id="PTHR23523">
    <property type="match status" value="1"/>
</dbReference>
<dbReference type="EMBL" id="CP035758">
    <property type="protein sequence ID" value="QBD77072.1"/>
    <property type="molecule type" value="Genomic_DNA"/>
</dbReference>
<evidence type="ECO:0000313" key="7">
    <source>
        <dbReference type="EMBL" id="QBD77072.1"/>
    </source>
</evidence>
<dbReference type="PROSITE" id="PS50850">
    <property type="entry name" value="MFS"/>
    <property type="match status" value="1"/>
</dbReference>
<proteinExistence type="predicted"/>
<evidence type="ECO:0000256" key="1">
    <source>
        <dbReference type="ARBA" id="ARBA00004651"/>
    </source>
</evidence>
<dbReference type="GO" id="GO:0022857">
    <property type="term" value="F:transmembrane transporter activity"/>
    <property type="evidence" value="ECO:0007669"/>
    <property type="project" value="InterPro"/>
</dbReference>